<feature type="domain" description="SIS" evidence="1">
    <location>
        <begin position="35"/>
        <end position="196"/>
    </location>
</feature>
<accession>A0A2N7VTR6</accession>
<dbReference type="AlphaFoldDB" id="A0A2N7VTR6"/>
<dbReference type="InterPro" id="IPR035461">
    <property type="entry name" value="GmhA/DiaA"/>
</dbReference>
<dbReference type="SUPFAM" id="SSF53697">
    <property type="entry name" value="SIS domain"/>
    <property type="match status" value="1"/>
</dbReference>
<keyword evidence="2" id="KW-0413">Isomerase</keyword>
<dbReference type="InterPro" id="IPR001347">
    <property type="entry name" value="SIS_dom"/>
</dbReference>
<dbReference type="PANTHER" id="PTHR30390:SF6">
    <property type="entry name" value="DNAA INITIATOR-ASSOCIATING PROTEIN DIAA"/>
    <property type="match status" value="1"/>
</dbReference>
<dbReference type="PANTHER" id="PTHR30390">
    <property type="entry name" value="SEDOHEPTULOSE 7-PHOSPHATE ISOMERASE / DNAA INITIATOR-ASSOCIATING FACTOR FOR REPLICATION INITIATION"/>
    <property type="match status" value="1"/>
</dbReference>
<dbReference type="Proteomes" id="UP000235347">
    <property type="component" value="Unassembled WGS sequence"/>
</dbReference>
<evidence type="ECO:0000313" key="3">
    <source>
        <dbReference type="Proteomes" id="UP000235347"/>
    </source>
</evidence>
<name>A0A2N7VTR6_9BURK</name>
<dbReference type="GO" id="GO:1901135">
    <property type="term" value="P:carbohydrate derivative metabolic process"/>
    <property type="evidence" value="ECO:0007669"/>
    <property type="project" value="InterPro"/>
</dbReference>
<dbReference type="InterPro" id="IPR046348">
    <property type="entry name" value="SIS_dom_sf"/>
</dbReference>
<comment type="caution">
    <text evidence="2">The sequence shown here is derived from an EMBL/GenBank/DDBJ whole genome shotgun (WGS) entry which is preliminary data.</text>
</comment>
<dbReference type="RefSeq" id="WP_102611471.1">
    <property type="nucleotide sequence ID" value="NZ_CADIKD010000027.1"/>
</dbReference>
<dbReference type="Pfam" id="PF13580">
    <property type="entry name" value="SIS_2"/>
    <property type="match status" value="1"/>
</dbReference>
<organism evidence="2 3">
    <name type="scientific">Trinickia soli</name>
    <dbReference type="NCBI Taxonomy" id="380675"/>
    <lineage>
        <taxon>Bacteria</taxon>
        <taxon>Pseudomonadati</taxon>
        <taxon>Pseudomonadota</taxon>
        <taxon>Betaproteobacteria</taxon>
        <taxon>Burkholderiales</taxon>
        <taxon>Burkholderiaceae</taxon>
        <taxon>Trinickia</taxon>
    </lineage>
</organism>
<protein>
    <submittedName>
        <fullName evidence="2">Phosphoheptose isomerase</fullName>
    </submittedName>
</protein>
<dbReference type="GO" id="GO:0097367">
    <property type="term" value="F:carbohydrate derivative binding"/>
    <property type="evidence" value="ECO:0007669"/>
    <property type="project" value="InterPro"/>
</dbReference>
<dbReference type="InterPro" id="IPR050099">
    <property type="entry name" value="SIS_GmhA/DiaA_subfam"/>
</dbReference>
<dbReference type="EMBL" id="PNYB01000018">
    <property type="protein sequence ID" value="PMS20535.1"/>
    <property type="molecule type" value="Genomic_DNA"/>
</dbReference>
<dbReference type="GO" id="GO:0016853">
    <property type="term" value="F:isomerase activity"/>
    <property type="evidence" value="ECO:0007669"/>
    <property type="project" value="UniProtKB-KW"/>
</dbReference>
<dbReference type="PROSITE" id="PS51464">
    <property type="entry name" value="SIS"/>
    <property type="match status" value="1"/>
</dbReference>
<evidence type="ECO:0000313" key="2">
    <source>
        <dbReference type="EMBL" id="PMS20535.1"/>
    </source>
</evidence>
<gene>
    <name evidence="2" type="ORF">C0Z19_19445</name>
</gene>
<evidence type="ECO:0000259" key="1">
    <source>
        <dbReference type="PROSITE" id="PS51464"/>
    </source>
</evidence>
<keyword evidence="3" id="KW-1185">Reference proteome</keyword>
<proteinExistence type="predicted"/>
<dbReference type="CDD" id="cd05006">
    <property type="entry name" value="SIS_GmhA"/>
    <property type="match status" value="1"/>
</dbReference>
<dbReference type="Gene3D" id="3.40.50.10490">
    <property type="entry name" value="Glucose-6-phosphate isomerase like protein, domain 1"/>
    <property type="match status" value="1"/>
</dbReference>
<sequence length="196" mass="20415">MSVERIQQHFRESAALKLEALDALSMPIAAAIDTMFGALANGNRIFACGNGAGAADAQRFAAQLIAGFERERPSLPAIALTADSTVLTALSAGGAFDTVYARQLRALGHAGDVLLVIAAGGDEPDLLGAIVEAHEREMVVIALTGEGGGARVAEALADTDIQICVPSQRMARIREVHVLIIHCLCDGIDAMLLGED</sequence>
<reference evidence="2 3" key="1">
    <citation type="submission" date="2018-01" db="EMBL/GenBank/DDBJ databases">
        <title>Whole genome analyses suggest that Burkholderia sensu lato contains two further novel genera in the rhizoxinica-symbiotica group Mycetohabitans gen. nov., and Trinickia gen. nov.: implications for the evolution of diazotrophy and nodulation in the Burkholderiaceae.</title>
        <authorList>
            <person name="Estrada-de los Santos P."/>
            <person name="Palmer M."/>
            <person name="Chavez-Ramirez B."/>
            <person name="Beukes C."/>
            <person name="Steenkamp E.T."/>
            <person name="Hirsch A.M."/>
            <person name="Manyaka P."/>
            <person name="Maluk M."/>
            <person name="Lafos M."/>
            <person name="Crook M."/>
            <person name="Gross E."/>
            <person name="Simon M.F."/>
            <person name="Bueno dos Reis Junior F."/>
            <person name="Poole P.S."/>
            <person name="Venter S.N."/>
            <person name="James E.K."/>
        </authorList>
    </citation>
    <scope>NUCLEOTIDE SEQUENCE [LARGE SCALE GENOMIC DNA]</scope>
    <source>
        <strain evidence="2 3">GP25-8</strain>
    </source>
</reference>